<dbReference type="Proteomes" id="UP000000599">
    <property type="component" value="Chromosome B"/>
</dbReference>
<sequence length="84" mass="9215">MSTMGEIDSALVGEAHIQGYVGVTVCVKVSAIKCNIKKNTSKREPHSTCLSEHLLNALNYHGLFLIQTNSDTRYSIDIQAAHKL</sequence>
<evidence type="ECO:0000313" key="2">
    <source>
        <dbReference type="Proteomes" id="UP000000599"/>
    </source>
</evidence>
<dbReference type="RefSeq" id="XP_002770108.1">
    <property type="nucleotide sequence ID" value="XM_002770062.1"/>
</dbReference>
<accession>B5RT05</accession>
<evidence type="ECO:0000313" key="1">
    <source>
        <dbReference type="EMBL" id="CAR65478.1"/>
    </source>
</evidence>
<name>B5RT05_DEBHA</name>
<dbReference type="VEuPathDB" id="FungiDB:DEHA2B09790g"/>
<dbReference type="AlphaFoldDB" id="B5RT05"/>
<keyword evidence="2" id="KW-1185">Reference proteome</keyword>
<organism evidence="1 2">
    <name type="scientific">Debaryomyces hansenii (strain ATCC 36239 / CBS 767 / BCRC 21394 / JCM 1990 / NBRC 0083 / IGC 2968)</name>
    <name type="common">Yeast</name>
    <name type="synonym">Torulaspora hansenii</name>
    <dbReference type="NCBI Taxonomy" id="284592"/>
    <lineage>
        <taxon>Eukaryota</taxon>
        <taxon>Fungi</taxon>
        <taxon>Dikarya</taxon>
        <taxon>Ascomycota</taxon>
        <taxon>Saccharomycotina</taxon>
        <taxon>Pichiomycetes</taxon>
        <taxon>Debaryomycetaceae</taxon>
        <taxon>Debaryomyces</taxon>
    </lineage>
</organism>
<proteinExistence type="predicted"/>
<reference evidence="1 2" key="1">
    <citation type="journal article" date="2004" name="Nature">
        <title>Genome evolution in yeasts.</title>
        <authorList>
            <consortium name="Genolevures"/>
            <person name="Dujon B."/>
            <person name="Sherman D."/>
            <person name="Fischer G."/>
            <person name="Durrens P."/>
            <person name="Casaregola S."/>
            <person name="Lafontaine I."/>
            <person name="de Montigny J."/>
            <person name="Marck C."/>
            <person name="Neuveglise C."/>
            <person name="Talla E."/>
            <person name="Goffard N."/>
            <person name="Frangeul L."/>
            <person name="Aigle M."/>
            <person name="Anthouard V."/>
            <person name="Babour A."/>
            <person name="Barbe V."/>
            <person name="Barnay S."/>
            <person name="Blanchin S."/>
            <person name="Beckerich J.M."/>
            <person name="Beyne E."/>
            <person name="Bleykasten C."/>
            <person name="Boisrame A."/>
            <person name="Boyer J."/>
            <person name="Cattolico L."/>
            <person name="Confanioleri F."/>
            <person name="de Daruvar A."/>
            <person name="Despons L."/>
            <person name="Fabre E."/>
            <person name="Fairhead C."/>
            <person name="Ferry-Dumazet H."/>
            <person name="Groppi A."/>
            <person name="Hantraye F."/>
            <person name="Hennequin C."/>
            <person name="Jauniaux N."/>
            <person name="Joyet P."/>
            <person name="Kachouri R."/>
            <person name="Kerrest A."/>
            <person name="Koszul R."/>
            <person name="Lemaire M."/>
            <person name="Lesur I."/>
            <person name="Ma L."/>
            <person name="Muller H."/>
            <person name="Nicaud J.M."/>
            <person name="Nikolski M."/>
            <person name="Oztas S."/>
            <person name="Ozier-Kalogeropoulos O."/>
            <person name="Pellenz S."/>
            <person name="Potier S."/>
            <person name="Richard G.F."/>
            <person name="Straub M.L."/>
            <person name="Suleau A."/>
            <person name="Swennene D."/>
            <person name="Tekaia F."/>
            <person name="Wesolowski-Louvel M."/>
            <person name="Westhof E."/>
            <person name="Wirth B."/>
            <person name="Zeniou-Meyer M."/>
            <person name="Zivanovic I."/>
            <person name="Bolotin-Fukuhara M."/>
            <person name="Thierry A."/>
            <person name="Bouchier C."/>
            <person name="Caudron B."/>
            <person name="Scarpelli C."/>
            <person name="Gaillardin C."/>
            <person name="Weissenbach J."/>
            <person name="Wincker P."/>
            <person name="Souciet J.L."/>
        </authorList>
    </citation>
    <scope>NUCLEOTIDE SEQUENCE [LARGE SCALE GENOMIC DNA]</scope>
    <source>
        <strain evidence="2">ATCC 36239 / CBS 767 / BCRC 21394 / JCM 1990 / NBRC 0083 / IGC 2968</strain>
    </source>
</reference>
<gene>
    <name evidence="1" type="ordered locus">DEHA2B09790g</name>
</gene>
<dbReference type="HOGENOM" id="CLU_2527417_0_0_1"/>
<protein>
    <submittedName>
        <fullName evidence="1">DEHA2B09790p</fullName>
    </submittedName>
</protein>
<dbReference type="EMBL" id="CR382134">
    <property type="protein sequence ID" value="CAR65478.1"/>
    <property type="molecule type" value="Genomic_DNA"/>
</dbReference>
<dbReference type="KEGG" id="dha:DEHA2B09790g"/>
<dbReference type="GeneID" id="8998227"/>
<dbReference type="InParanoid" id="B5RT05"/>